<gene>
    <name evidence="3" type="ORF">SCHPADRAFT_826309</name>
</gene>
<feature type="non-terminal residue" evidence="3">
    <location>
        <position position="1"/>
    </location>
</feature>
<feature type="compositionally biased region" description="Basic and acidic residues" evidence="1">
    <location>
        <begin position="783"/>
        <end position="793"/>
    </location>
</feature>
<evidence type="ECO:0000313" key="3">
    <source>
        <dbReference type="EMBL" id="KLO14505.1"/>
    </source>
</evidence>
<dbReference type="AlphaFoldDB" id="A0A0H2RRB7"/>
<evidence type="ECO:0000256" key="1">
    <source>
        <dbReference type="SAM" id="MobiDB-lite"/>
    </source>
</evidence>
<dbReference type="InterPro" id="IPR040521">
    <property type="entry name" value="KDZ"/>
</dbReference>
<name>A0A0H2RRB7_9AGAM</name>
<dbReference type="OrthoDB" id="2804062at2759"/>
<protein>
    <recommendedName>
        <fullName evidence="2">CxC2-like cysteine cluster KDZ transposase-associated domain-containing protein</fullName>
    </recommendedName>
</protein>
<dbReference type="InterPro" id="IPR041457">
    <property type="entry name" value="CxC2_KDZ-assoc"/>
</dbReference>
<feature type="domain" description="CxC2-like cysteine cluster KDZ transposase-associated" evidence="2">
    <location>
        <begin position="78"/>
        <end position="189"/>
    </location>
</feature>
<keyword evidence="4" id="KW-1185">Reference proteome</keyword>
<dbReference type="EMBL" id="KQ085942">
    <property type="protein sequence ID" value="KLO14505.1"/>
    <property type="molecule type" value="Genomic_DNA"/>
</dbReference>
<dbReference type="InParanoid" id="A0A0H2RRB7"/>
<proteinExistence type="predicted"/>
<dbReference type="Proteomes" id="UP000053477">
    <property type="component" value="Unassembled WGS sequence"/>
</dbReference>
<accession>A0A0H2RRB7</accession>
<feature type="region of interest" description="Disordered" evidence="1">
    <location>
        <begin position="783"/>
        <end position="805"/>
    </location>
</feature>
<reference evidence="3 4" key="1">
    <citation type="submission" date="2015-04" db="EMBL/GenBank/DDBJ databases">
        <title>Complete genome sequence of Schizopora paradoxa KUC8140, a cosmopolitan wood degrader in East Asia.</title>
        <authorList>
            <consortium name="DOE Joint Genome Institute"/>
            <person name="Min B."/>
            <person name="Park H."/>
            <person name="Jang Y."/>
            <person name="Kim J.-J."/>
            <person name="Kim K.H."/>
            <person name="Pangilinan J."/>
            <person name="Lipzen A."/>
            <person name="Riley R."/>
            <person name="Grigoriev I.V."/>
            <person name="Spatafora J.W."/>
            <person name="Choi I.-G."/>
        </authorList>
    </citation>
    <scope>NUCLEOTIDE SEQUENCE [LARGE SCALE GENOMIC DNA]</scope>
    <source>
        <strain evidence="3 4">KUC8140</strain>
    </source>
</reference>
<evidence type="ECO:0000259" key="2">
    <source>
        <dbReference type="Pfam" id="PF18803"/>
    </source>
</evidence>
<sequence>IDDFVPLRDGILDQLLMLESGPSEYETCFHCDHVGTHRCVTCSGNRVLCSRCMVSTHATLPFHFIEYWNMKYWEKSTLQRLGFTLHLGHNGATCPLPDGVGRVIHVLHCTGLHDVRVVFCGCHQSGLRFEDDSNINQLLRARLFPATPGRVQSAVTFECLNEFHILTTQGKLTAMDYYETLVRLTDNTGKKYDEFLRCARLWRHLTMVKRAAVFLTGGVNNCKPGSCAVPCYACPSDVDKLTVAGLFEAVYGDPWWTNTDFRQLDANFRLKLKQRGLRDEPLNNGCAYIVRDPPYHAHLDACGPQTEINICDSGLHAVDHANLRGGAAYIASGVGACQCRHMMVMPGGVGDLQKGEKYSNMDYIFASASRCAKGDRMVVSYDIACQWHRNLASRCEALPEHVSFDPVTVDLEYVIPKFHISAHGSKCQGKFSLNFRRYMGRTDGENIERGWAWMNPASLSTREMGPGSRADTLDDQWGAFNFATLTRLGECVISRRLHEAARQAKAQRLIHEQMSASFPPSVVAEWASMVDAWAANPSDESLPNPFDEPEPNVTVADVRRELNNEEEAELARGVVPDHAVSSSKFILTGLQLEDQQRALKAQPSVPQTSTTRALGLEDKELELKRKIVQWIRQVQPVYMPNLRATEQNTGDESDSDNGDDAFGCSVWDIELRLPSSLSPADRTRYCVAGLIEKETRLRLTQADDALVDLRRTIRTVTTLREHRTTQTSGTGVAANTRMQSLIARHKRKEGRIAERYRAARKALLSLDPEGSWTARLLELKPEDCRPAHPEKKSTSKTSKGDYGATTGQGTYVTPWIWLTGGLVPPAPGETEAEVRLDEGVRSDWARSLARAERWEEEVILVPIEMRRVLRGLTHKAHWWRATVDVAHAPTFPILAGYRAYSLKQADVCDRLAQSFASLWIPLLRKWSIPIPTGWPSTCLEVKNFSTHGVIRRLPWLSTARSVTVLNVSGPTPAAPDVNTS</sequence>
<evidence type="ECO:0000313" key="4">
    <source>
        <dbReference type="Proteomes" id="UP000053477"/>
    </source>
</evidence>
<organism evidence="3 4">
    <name type="scientific">Schizopora paradoxa</name>
    <dbReference type="NCBI Taxonomy" id="27342"/>
    <lineage>
        <taxon>Eukaryota</taxon>
        <taxon>Fungi</taxon>
        <taxon>Dikarya</taxon>
        <taxon>Basidiomycota</taxon>
        <taxon>Agaricomycotina</taxon>
        <taxon>Agaricomycetes</taxon>
        <taxon>Hymenochaetales</taxon>
        <taxon>Schizoporaceae</taxon>
        <taxon>Schizopora</taxon>
    </lineage>
</organism>
<dbReference type="Pfam" id="PF18803">
    <property type="entry name" value="CxC2"/>
    <property type="match status" value="1"/>
</dbReference>
<dbReference type="STRING" id="27342.A0A0H2RRB7"/>
<dbReference type="Pfam" id="PF18758">
    <property type="entry name" value="KDZ"/>
    <property type="match status" value="1"/>
</dbReference>